<sequence>MLNPHVNQKLLILVATTIVVTIYLFVLNSKAVEYPTYRGIKLEPEPLPEEIFLNGTTNSEIVYEAQDPEIPVVDETEFDDLRAAYRRIEHFVRVNRIPFVKDEKYDEILGMKQCDLTKDESNPKNDVGKILNGFHKCIDPIVGYYKKNPEQMLNQWVDRTKHCDDIPEYENLKIHPLQNGDEIKRHIYPNCREKTVHVTLGIGHDVIAEKKLNMSQPDTVFYGADPVIEPNAKIFSELGKFFPFAVAREAGVSSFRVLATHLRKAKYMFLDVTAVDIIYFFKNILKVTKIDSLFVDIEGAEQTFLDYFHVGGEFDKNGITICQFNMEIHSIVWPHGYQTTSKFLEQLLKDNRYIFVKPTPQRRGVFKQYFINVKDPECVRKFLQ</sequence>
<keyword evidence="4" id="KW-1185">Reference proteome</keyword>
<dbReference type="EMBL" id="CANHGI010000001">
    <property type="protein sequence ID" value="CAI5438185.1"/>
    <property type="molecule type" value="Genomic_DNA"/>
</dbReference>
<dbReference type="PANTHER" id="PTHR22989">
    <property type="entry name" value="UNCHARACTERIZED DUF13 C.ELEGANS"/>
    <property type="match status" value="1"/>
</dbReference>
<keyword evidence="1" id="KW-0472">Membrane</keyword>
<evidence type="ECO:0000259" key="2">
    <source>
        <dbReference type="Pfam" id="PF05050"/>
    </source>
</evidence>
<evidence type="ECO:0000313" key="4">
    <source>
        <dbReference type="Proteomes" id="UP001152747"/>
    </source>
</evidence>
<evidence type="ECO:0000256" key="1">
    <source>
        <dbReference type="SAM" id="Phobius"/>
    </source>
</evidence>
<reference evidence="3" key="1">
    <citation type="submission" date="2022-11" db="EMBL/GenBank/DDBJ databases">
        <authorList>
            <person name="Kikuchi T."/>
        </authorList>
    </citation>
    <scope>NUCLEOTIDE SEQUENCE</scope>
    <source>
        <strain evidence="3">PS1010</strain>
    </source>
</reference>
<name>A0A9P1MTD7_9PELO</name>
<dbReference type="Pfam" id="PF05050">
    <property type="entry name" value="Methyltransf_21"/>
    <property type="match status" value="1"/>
</dbReference>
<dbReference type="PANTHER" id="PTHR22989:SF21">
    <property type="entry name" value="METHYLTRANSFERASE FKBM DOMAIN-CONTAINING PROTEIN"/>
    <property type="match status" value="1"/>
</dbReference>
<dbReference type="Proteomes" id="UP001152747">
    <property type="component" value="Unassembled WGS sequence"/>
</dbReference>
<organism evidence="3 4">
    <name type="scientific">Caenorhabditis angaria</name>
    <dbReference type="NCBI Taxonomy" id="860376"/>
    <lineage>
        <taxon>Eukaryota</taxon>
        <taxon>Metazoa</taxon>
        <taxon>Ecdysozoa</taxon>
        <taxon>Nematoda</taxon>
        <taxon>Chromadorea</taxon>
        <taxon>Rhabditida</taxon>
        <taxon>Rhabditina</taxon>
        <taxon>Rhabditomorpha</taxon>
        <taxon>Rhabditoidea</taxon>
        <taxon>Rhabditidae</taxon>
        <taxon>Peloderinae</taxon>
        <taxon>Caenorhabditis</taxon>
    </lineage>
</organism>
<evidence type="ECO:0000313" key="3">
    <source>
        <dbReference type="EMBL" id="CAI5438185.1"/>
    </source>
</evidence>
<dbReference type="AlphaFoldDB" id="A0A9P1MTD7"/>
<dbReference type="InterPro" id="IPR006342">
    <property type="entry name" value="FkbM_mtfrase"/>
</dbReference>
<feature type="domain" description="Methyltransferase FkbM" evidence="2">
    <location>
        <begin position="162"/>
        <end position="354"/>
    </location>
</feature>
<gene>
    <name evidence="3" type="ORF">CAMP_LOCUS822</name>
</gene>
<comment type="caution">
    <text evidence="3">The sequence shown here is derived from an EMBL/GenBank/DDBJ whole genome shotgun (WGS) entry which is preliminary data.</text>
</comment>
<accession>A0A9P1MTD7</accession>
<keyword evidence="1" id="KW-0812">Transmembrane</keyword>
<protein>
    <recommendedName>
        <fullName evidence="2">Methyltransferase FkbM domain-containing protein</fullName>
    </recommendedName>
</protein>
<feature type="transmembrane region" description="Helical" evidence="1">
    <location>
        <begin position="6"/>
        <end position="26"/>
    </location>
</feature>
<proteinExistence type="predicted"/>
<keyword evidence="1" id="KW-1133">Transmembrane helix</keyword>